<dbReference type="InterPro" id="IPR008841">
    <property type="entry name" value="Siphovirus-type_tail_N"/>
</dbReference>
<reference evidence="3 4" key="1">
    <citation type="submission" date="2020-03" db="EMBL/GenBank/DDBJ databases">
        <title>Assessment of the enzymatic potential of alkaline-tolerant lipase obtained from Bacillus luteus H11 (technogenic soil) for the bioremediation of saline soils contaminated with petroleum substances.</title>
        <authorList>
            <person name="Kalwasinska A."/>
        </authorList>
    </citation>
    <scope>NUCLEOTIDE SEQUENCE [LARGE SCALE GENOMIC DNA]</scope>
    <source>
        <strain evidence="3 4">H11</strain>
    </source>
</reference>
<dbReference type="Gene3D" id="2.40.30.200">
    <property type="match status" value="1"/>
</dbReference>
<dbReference type="AlphaFoldDB" id="A0A969PN12"/>
<evidence type="ECO:0000313" key="3">
    <source>
        <dbReference type="EMBL" id="NJP37196.1"/>
    </source>
</evidence>
<accession>A0A969PN12</accession>
<gene>
    <name evidence="3" type="ORF">HCN83_06290</name>
</gene>
<dbReference type="Pfam" id="PF05709">
    <property type="entry name" value="Sipho_tail"/>
    <property type="match status" value="1"/>
</dbReference>
<dbReference type="Gene3D" id="2.60.120.860">
    <property type="match status" value="1"/>
</dbReference>
<protein>
    <submittedName>
        <fullName evidence="3">Phage tail family protein</fullName>
    </submittedName>
</protein>
<feature type="domain" description="Siphovirus-type tail component C-terminal" evidence="2">
    <location>
        <begin position="164"/>
        <end position="260"/>
    </location>
</feature>
<proteinExistence type="predicted"/>
<organism evidence="3 4">
    <name type="scientific">Alkalicoccus luteus</name>
    <dbReference type="NCBI Taxonomy" id="1237094"/>
    <lineage>
        <taxon>Bacteria</taxon>
        <taxon>Bacillati</taxon>
        <taxon>Bacillota</taxon>
        <taxon>Bacilli</taxon>
        <taxon>Bacillales</taxon>
        <taxon>Bacillaceae</taxon>
        <taxon>Alkalicoccus</taxon>
    </lineage>
</organism>
<dbReference type="InterPro" id="IPR006520">
    <property type="entry name" value="Dit_BPSPP_N"/>
</dbReference>
<dbReference type="InterPro" id="IPR054738">
    <property type="entry name" value="Siphovirus-type_tail_C"/>
</dbReference>
<dbReference type="Pfam" id="PF22768">
    <property type="entry name" value="SPP1_Dit"/>
    <property type="match status" value="1"/>
</dbReference>
<dbReference type="Proteomes" id="UP000752012">
    <property type="component" value="Unassembled WGS sequence"/>
</dbReference>
<feature type="domain" description="Siphovirus-type tail component RIFT-related" evidence="1">
    <location>
        <begin position="17"/>
        <end position="119"/>
    </location>
</feature>
<sequence length="261" mass="29894">MKRNMMWKDGVDLSSYFAIESIHRPILPPIEVGTVDVPGRDGTILSRTRFEAWPLVTDIARFRRDPNEFRNTIREVAPLLHKRGEISFYDEPDITYKVQLMGTTEFTPAENRKASGSLNWLVYDPFAFGKKEKRVLLQEGITILIMPFMASSVTASSAGRLLTGGTRETAPVITAVFNESTDDFRVTLNSNKYVRVLWDFNAGDRLIIDCEKEEIRINGTRRMNALTLESRFFNLEPGENRLIASPNQAADVEIEYQQRYY</sequence>
<evidence type="ECO:0000259" key="1">
    <source>
        <dbReference type="Pfam" id="PF05709"/>
    </source>
</evidence>
<evidence type="ECO:0000313" key="4">
    <source>
        <dbReference type="Proteomes" id="UP000752012"/>
    </source>
</evidence>
<name>A0A969PN12_9BACI</name>
<dbReference type="NCBIfam" id="TIGR01633">
    <property type="entry name" value="phi3626_gp14_N"/>
    <property type="match status" value="1"/>
</dbReference>
<evidence type="ECO:0000259" key="2">
    <source>
        <dbReference type="Pfam" id="PF22768"/>
    </source>
</evidence>
<dbReference type="EMBL" id="JAATHJ010000006">
    <property type="protein sequence ID" value="NJP37196.1"/>
    <property type="molecule type" value="Genomic_DNA"/>
</dbReference>
<keyword evidence="4" id="KW-1185">Reference proteome</keyword>
<comment type="caution">
    <text evidence="3">The sequence shown here is derived from an EMBL/GenBank/DDBJ whole genome shotgun (WGS) entry which is preliminary data.</text>
</comment>